<reference evidence="4" key="2">
    <citation type="submission" date="2017-10" db="EMBL/GenBank/DDBJ databases">
        <title>Ladona fulva Genome sequencing and assembly.</title>
        <authorList>
            <person name="Murali S."/>
            <person name="Richards S."/>
            <person name="Bandaranaike D."/>
            <person name="Bellair M."/>
            <person name="Blankenburg K."/>
            <person name="Chao H."/>
            <person name="Dinh H."/>
            <person name="Doddapaneni H."/>
            <person name="Dugan-Rocha S."/>
            <person name="Elkadiri S."/>
            <person name="Gnanaolivu R."/>
            <person name="Hernandez B."/>
            <person name="Skinner E."/>
            <person name="Javaid M."/>
            <person name="Lee S."/>
            <person name="Li M."/>
            <person name="Ming W."/>
            <person name="Munidasa M."/>
            <person name="Muniz J."/>
            <person name="Nguyen L."/>
            <person name="Hughes D."/>
            <person name="Osuji N."/>
            <person name="Pu L.-L."/>
            <person name="Puazo M."/>
            <person name="Qu C."/>
            <person name="Quiroz J."/>
            <person name="Raj R."/>
            <person name="Weissenberger G."/>
            <person name="Xin Y."/>
            <person name="Zou X."/>
            <person name="Han Y."/>
            <person name="Worley K."/>
            <person name="Muzny D."/>
            <person name="Gibbs R."/>
        </authorList>
    </citation>
    <scope>NUCLEOTIDE SEQUENCE</scope>
    <source>
        <strain evidence="4">Sampled in the wild</strain>
    </source>
</reference>
<accession>A0A8K0K409</accession>
<dbReference type="SMART" id="SM00343">
    <property type="entry name" value="ZnF_C2HC"/>
    <property type="match status" value="1"/>
</dbReference>
<dbReference type="Proteomes" id="UP000792457">
    <property type="component" value="Unassembled WGS sequence"/>
</dbReference>
<dbReference type="GO" id="GO:0005524">
    <property type="term" value="F:ATP binding"/>
    <property type="evidence" value="ECO:0007669"/>
    <property type="project" value="InterPro"/>
</dbReference>
<keyword evidence="1" id="KW-0862">Zinc</keyword>
<feature type="region of interest" description="Disordered" evidence="2">
    <location>
        <begin position="251"/>
        <end position="271"/>
    </location>
</feature>
<dbReference type="InterPro" id="IPR031327">
    <property type="entry name" value="MCM"/>
</dbReference>
<dbReference type="OrthoDB" id="422555at2759"/>
<dbReference type="InterPro" id="IPR036875">
    <property type="entry name" value="Znf_CCHC_sf"/>
</dbReference>
<dbReference type="GO" id="GO:0005634">
    <property type="term" value="C:nucleus"/>
    <property type="evidence" value="ECO:0007669"/>
    <property type="project" value="TreeGrafter"/>
</dbReference>
<protein>
    <recommendedName>
        <fullName evidence="3">CCHC-type domain-containing protein</fullName>
    </recommendedName>
</protein>
<feature type="domain" description="CCHC-type" evidence="3">
    <location>
        <begin position="96"/>
        <end position="110"/>
    </location>
</feature>
<dbReference type="Gene3D" id="3.40.50.300">
    <property type="entry name" value="P-loop containing nucleotide triphosphate hydrolases"/>
    <property type="match status" value="1"/>
</dbReference>
<keyword evidence="1" id="KW-0863">Zinc-finger</keyword>
<dbReference type="Pfam" id="PF17855">
    <property type="entry name" value="MCM_lid"/>
    <property type="match status" value="1"/>
</dbReference>
<dbReference type="InterPro" id="IPR027417">
    <property type="entry name" value="P-loop_NTPase"/>
</dbReference>
<dbReference type="SUPFAM" id="SSF57756">
    <property type="entry name" value="Retrovirus zinc finger-like domains"/>
    <property type="match status" value="1"/>
</dbReference>
<dbReference type="InterPro" id="IPR001878">
    <property type="entry name" value="Znf_CCHC"/>
</dbReference>
<evidence type="ECO:0000259" key="3">
    <source>
        <dbReference type="PROSITE" id="PS50158"/>
    </source>
</evidence>
<evidence type="ECO:0000313" key="5">
    <source>
        <dbReference type="Proteomes" id="UP000792457"/>
    </source>
</evidence>
<dbReference type="GO" id="GO:0017116">
    <property type="term" value="F:single-stranded DNA helicase activity"/>
    <property type="evidence" value="ECO:0007669"/>
    <property type="project" value="TreeGrafter"/>
</dbReference>
<dbReference type="PROSITE" id="PS50158">
    <property type="entry name" value="ZF_CCHC"/>
    <property type="match status" value="1"/>
</dbReference>
<dbReference type="PANTHER" id="PTHR11630">
    <property type="entry name" value="DNA REPLICATION LICENSING FACTOR MCM FAMILY MEMBER"/>
    <property type="match status" value="1"/>
</dbReference>
<dbReference type="GO" id="GO:0042555">
    <property type="term" value="C:MCM complex"/>
    <property type="evidence" value="ECO:0007669"/>
    <property type="project" value="TreeGrafter"/>
</dbReference>
<name>A0A8K0K409_LADFU</name>
<dbReference type="Pfam" id="PF00098">
    <property type="entry name" value="zf-CCHC"/>
    <property type="match status" value="1"/>
</dbReference>
<dbReference type="PANTHER" id="PTHR11630:SF47">
    <property type="entry name" value="DNA HELICASE MCM8"/>
    <property type="match status" value="1"/>
</dbReference>
<keyword evidence="1" id="KW-0479">Metal-binding</keyword>
<evidence type="ECO:0000256" key="2">
    <source>
        <dbReference type="SAM" id="MobiDB-lite"/>
    </source>
</evidence>
<dbReference type="EMBL" id="KZ308302">
    <property type="protein sequence ID" value="KAG8226905.1"/>
    <property type="molecule type" value="Genomic_DNA"/>
</dbReference>
<proteinExistence type="predicted"/>
<dbReference type="InterPro" id="IPR041562">
    <property type="entry name" value="MCM_lid"/>
</dbReference>
<keyword evidence="5" id="KW-1185">Reference proteome</keyword>
<gene>
    <name evidence="4" type="ORF">J437_LFUL007819</name>
</gene>
<evidence type="ECO:0000256" key="1">
    <source>
        <dbReference type="PROSITE-ProRule" id="PRU00047"/>
    </source>
</evidence>
<reference evidence="4" key="1">
    <citation type="submission" date="2013-04" db="EMBL/GenBank/DDBJ databases">
        <authorList>
            <person name="Qu J."/>
            <person name="Murali S.C."/>
            <person name="Bandaranaike D."/>
            <person name="Bellair M."/>
            <person name="Blankenburg K."/>
            <person name="Chao H."/>
            <person name="Dinh H."/>
            <person name="Doddapaneni H."/>
            <person name="Downs B."/>
            <person name="Dugan-Rocha S."/>
            <person name="Elkadiri S."/>
            <person name="Gnanaolivu R.D."/>
            <person name="Hernandez B."/>
            <person name="Javaid M."/>
            <person name="Jayaseelan J.C."/>
            <person name="Lee S."/>
            <person name="Li M."/>
            <person name="Ming W."/>
            <person name="Munidasa M."/>
            <person name="Muniz J."/>
            <person name="Nguyen L."/>
            <person name="Ongeri F."/>
            <person name="Osuji N."/>
            <person name="Pu L.-L."/>
            <person name="Puazo M."/>
            <person name="Qu C."/>
            <person name="Quiroz J."/>
            <person name="Raj R."/>
            <person name="Weissenberger G."/>
            <person name="Xin Y."/>
            <person name="Zou X."/>
            <person name="Han Y."/>
            <person name="Richards S."/>
            <person name="Worley K."/>
            <person name="Muzny D."/>
            <person name="Gibbs R."/>
        </authorList>
    </citation>
    <scope>NUCLEOTIDE SEQUENCE</scope>
    <source>
        <strain evidence="4">Sampled in the wild</strain>
    </source>
</reference>
<dbReference type="Gene3D" id="4.10.60.10">
    <property type="entry name" value="Zinc finger, CCHC-type"/>
    <property type="match status" value="1"/>
</dbReference>
<sequence length="453" mass="50642">MESRLLTQFLLGLCEEIGHFIIVRDPKTILEAEEFALSEEATARNYAQKTAMLVATNSPYSSNIVNRPLPLCAVTTQINQQPLSKRLKEQRSSEIRCFRCGRTGHFSRSCVAKAHKECNDNDLGSILIPSSQSEGTRELTATVNREKSEKGAALTRVASVDSKSLRTPATKGIAVGHDVSTSGSKTFYLEKGSFGYISALPPGQSSMDNSVQIRDSAVNRETCEHEIILAIAAALSKEGMVPKEATVSPNDIKTAQFPSHPRKNEEDDEEMRTDIRTARLMETVKIPPRSFMFSEARSEDSIGRDHLDSLLSEHIMALHSGIKQKKEMSKSFDEEQTQEDFDKPLSERLKVSPGECLDTIPHQLLRKYIAYARKYVHPKVTPEAGEVLRSFYLKLRGQHQGPDCTPVTTRQLESLIRLTENKVWLQHVTSSKADRGVITDIFKLPKSFIGKHE</sequence>
<dbReference type="GO" id="GO:0003697">
    <property type="term" value="F:single-stranded DNA binding"/>
    <property type="evidence" value="ECO:0007669"/>
    <property type="project" value="TreeGrafter"/>
</dbReference>
<comment type="caution">
    <text evidence="4">The sequence shown here is derived from an EMBL/GenBank/DDBJ whole genome shotgun (WGS) entry which is preliminary data.</text>
</comment>
<dbReference type="GO" id="GO:0008270">
    <property type="term" value="F:zinc ion binding"/>
    <property type="evidence" value="ECO:0007669"/>
    <property type="project" value="UniProtKB-KW"/>
</dbReference>
<dbReference type="AlphaFoldDB" id="A0A8K0K409"/>
<evidence type="ECO:0000313" key="4">
    <source>
        <dbReference type="EMBL" id="KAG8226905.1"/>
    </source>
</evidence>
<dbReference type="SMART" id="SM00350">
    <property type="entry name" value="MCM"/>
    <property type="match status" value="1"/>
</dbReference>
<organism evidence="4 5">
    <name type="scientific">Ladona fulva</name>
    <name type="common">Scarce chaser dragonfly</name>
    <name type="synonym">Libellula fulva</name>
    <dbReference type="NCBI Taxonomy" id="123851"/>
    <lineage>
        <taxon>Eukaryota</taxon>
        <taxon>Metazoa</taxon>
        <taxon>Ecdysozoa</taxon>
        <taxon>Arthropoda</taxon>
        <taxon>Hexapoda</taxon>
        <taxon>Insecta</taxon>
        <taxon>Pterygota</taxon>
        <taxon>Palaeoptera</taxon>
        <taxon>Odonata</taxon>
        <taxon>Epiprocta</taxon>
        <taxon>Anisoptera</taxon>
        <taxon>Libelluloidea</taxon>
        <taxon>Libellulidae</taxon>
        <taxon>Ladona</taxon>
    </lineage>
</organism>